<dbReference type="Pfam" id="PF07676">
    <property type="entry name" value="PD40"/>
    <property type="match status" value="2"/>
</dbReference>
<gene>
    <name evidence="2" type="ORF">GF359_10245</name>
</gene>
<dbReference type="PANTHER" id="PTHR36842">
    <property type="entry name" value="PROTEIN TOLB HOMOLOG"/>
    <property type="match status" value="1"/>
</dbReference>
<evidence type="ECO:0000313" key="3">
    <source>
        <dbReference type="Proteomes" id="UP000630660"/>
    </source>
</evidence>
<protein>
    <recommendedName>
        <fullName evidence="4">Dipeptidylpeptidase IV N-terminal domain-containing protein</fullName>
    </recommendedName>
</protein>
<dbReference type="InterPro" id="IPR011042">
    <property type="entry name" value="6-blade_b-propeller_TolB-like"/>
</dbReference>
<dbReference type="Gene3D" id="2.120.10.30">
    <property type="entry name" value="TolB, C-terminal domain"/>
    <property type="match status" value="1"/>
</dbReference>
<dbReference type="PROSITE" id="PS51257">
    <property type="entry name" value="PROKAR_LIPOPROTEIN"/>
    <property type="match status" value="1"/>
</dbReference>
<dbReference type="EMBL" id="WJKJ01000340">
    <property type="protein sequence ID" value="MBD3365580.1"/>
    <property type="molecule type" value="Genomic_DNA"/>
</dbReference>
<dbReference type="SUPFAM" id="SSF69304">
    <property type="entry name" value="Tricorn protease N-terminal domain"/>
    <property type="match status" value="1"/>
</dbReference>
<dbReference type="InterPro" id="IPR011659">
    <property type="entry name" value="WD40"/>
</dbReference>
<sequence length="148" mass="16492">MPERLIPFILLAALLVITACEKPPPELKFVETEATWSPDGSTIAYAKPDGIWFIDADGTNERKFSSDMQVDWSPDGERLVIATFGWNIYLIDKDSTNTEWLIEDGKSNTPAWSPDGKWIAFVRPFTPGGLFWKSIETDEFGGVPHVGG</sequence>
<organism evidence="2 3">
    <name type="scientific">candidate division WOR-3 bacterium</name>
    <dbReference type="NCBI Taxonomy" id="2052148"/>
    <lineage>
        <taxon>Bacteria</taxon>
        <taxon>Bacteria division WOR-3</taxon>
    </lineage>
</organism>
<name>A0A9D5QF25_UNCW3</name>
<dbReference type="AlphaFoldDB" id="A0A9D5QF25"/>
<evidence type="ECO:0000256" key="1">
    <source>
        <dbReference type="ARBA" id="ARBA00009820"/>
    </source>
</evidence>
<comment type="similarity">
    <text evidence="1">Belongs to the TolB family.</text>
</comment>
<proteinExistence type="inferred from homology"/>
<dbReference type="PANTHER" id="PTHR36842:SF1">
    <property type="entry name" value="PROTEIN TOLB"/>
    <property type="match status" value="1"/>
</dbReference>
<dbReference type="Proteomes" id="UP000630660">
    <property type="component" value="Unassembled WGS sequence"/>
</dbReference>
<comment type="caution">
    <text evidence="2">The sequence shown here is derived from an EMBL/GenBank/DDBJ whole genome shotgun (WGS) entry which is preliminary data.</text>
</comment>
<evidence type="ECO:0008006" key="4">
    <source>
        <dbReference type="Google" id="ProtNLM"/>
    </source>
</evidence>
<feature type="non-terminal residue" evidence="2">
    <location>
        <position position="148"/>
    </location>
</feature>
<reference evidence="2" key="1">
    <citation type="submission" date="2019-11" db="EMBL/GenBank/DDBJ databases">
        <title>Microbial mats filling the niche in hypersaline microbial mats.</title>
        <authorList>
            <person name="Wong H.L."/>
            <person name="Macleod F.I."/>
            <person name="White R.A. III"/>
            <person name="Burns B.P."/>
        </authorList>
    </citation>
    <scope>NUCLEOTIDE SEQUENCE</scope>
    <source>
        <strain evidence="2">Bin_327</strain>
    </source>
</reference>
<accession>A0A9D5QF25</accession>
<evidence type="ECO:0000313" key="2">
    <source>
        <dbReference type="EMBL" id="MBD3365580.1"/>
    </source>
</evidence>